<evidence type="ECO:0000256" key="2">
    <source>
        <dbReference type="ARBA" id="ARBA00023002"/>
    </source>
</evidence>
<gene>
    <name evidence="3" type="ORF">FSZ17_12135</name>
</gene>
<dbReference type="STRING" id="1742359.GCA_001439625_00100"/>
<dbReference type="AlphaFoldDB" id="A0A5B8Z6W8"/>
<dbReference type="Gene3D" id="1.10.1530.10">
    <property type="match status" value="1"/>
</dbReference>
<dbReference type="Gene3D" id="3.30.1370.60">
    <property type="entry name" value="Hypothetical oxidoreductase yiak, domain 2"/>
    <property type="match status" value="1"/>
</dbReference>
<evidence type="ECO:0000313" key="4">
    <source>
        <dbReference type="Proteomes" id="UP000321555"/>
    </source>
</evidence>
<dbReference type="Proteomes" id="UP000321555">
    <property type="component" value="Chromosome"/>
</dbReference>
<dbReference type="InterPro" id="IPR043143">
    <property type="entry name" value="Mal/L-sulf/L-lact_DH-like_NADP"/>
</dbReference>
<sequence>MWLVPEKFLIKSSDLNDFCTQILYKAGLPQEEAVYVSTLLTEAELRGRSTHGVVRLKTYIDFVNSGSINVKPNIKTLKDEMAITVIDGDNGFGQIVATKAMDLAIEKAKKFGVGIVGVQNSGHLGEIGLIAKRVIPHRMIGSVLTNGGPMMAAWGGSKAVLGNNPFAVCVPRENAPPVIVDMALSKTARGNIVLADREGRTIPEGWALTKEGYPTTVPKEALLGSVLPMAEHKGYALSLIIEVITSVLIGGLPGYSLGMLSPPQLDRPLGTSNLVTAININNFIDWEHFQIALENLLRTIKESARDEENIFIPGERSEKMREKRLRLGVELTSNIVADLKYLGKEYNVNFPLD</sequence>
<reference evidence="4" key="1">
    <citation type="submission" date="2019-08" db="EMBL/GenBank/DDBJ databases">
        <authorList>
            <person name="Zheng X."/>
        </authorList>
    </citation>
    <scope>NUCLEOTIDE SEQUENCE [LARGE SCALE GENOMIC DNA]</scope>
    <source>
        <strain evidence="4">FJAT-25496</strain>
    </source>
</reference>
<organism evidence="3 4">
    <name type="scientific">Cytobacillus dafuensis</name>
    <name type="common">Bacillus dafuensis</name>
    <dbReference type="NCBI Taxonomy" id="1742359"/>
    <lineage>
        <taxon>Bacteria</taxon>
        <taxon>Bacillati</taxon>
        <taxon>Bacillota</taxon>
        <taxon>Bacilli</taxon>
        <taxon>Bacillales</taxon>
        <taxon>Bacillaceae</taxon>
        <taxon>Cytobacillus</taxon>
    </lineage>
</organism>
<evidence type="ECO:0000313" key="3">
    <source>
        <dbReference type="EMBL" id="QED47933.1"/>
    </source>
</evidence>
<protein>
    <submittedName>
        <fullName evidence="3">Ldh family oxidoreductase</fullName>
    </submittedName>
</protein>
<accession>A0A5B8Z6W8</accession>
<comment type="similarity">
    <text evidence="1">Belongs to the LDH2/MDH2 oxidoreductase family.</text>
</comment>
<name>A0A5B8Z6W8_CYTDA</name>
<evidence type="ECO:0000256" key="1">
    <source>
        <dbReference type="ARBA" id="ARBA00006056"/>
    </source>
</evidence>
<dbReference type="InterPro" id="IPR043144">
    <property type="entry name" value="Mal/L-sulf/L-lact_DH-like_ah"/>
</dbReference>
<dbReference type="KEGG" id="bda:FSZ17_12135"/>
<dbReference type="InterPro" id="IPR003767">
    <property type="entry name" value="Malate/L-lactate_DH-like"/>
</dbReference>
<dbReference type="SUPFAM" id="SSF89733">
    <property type="entry name" value="L-sulfolactate dehydrogenase-like"/>
    <property type="match status" value="1"/>
</dbReference>
<keyword evidence="4" id="KW-1185">Reference proteome</keyword>
<dbReference type="EMBL" id="CP042593">
    <property type="protein sequence ID" value="QED47933.1"/>
    <property type="molecule type" value="Genomic_DNA"/>
</dbReference>
<dbReference type="OrthoDB" id="9769447at2"/>
<proteinExistence type="inferred from homology"/>
<dbReference type="PANTHER" id="PTHR11091">
    <property type="entry name" value="OXIDOREDUCTASE-RELATED"/>
    <property type="match status" value="1"/>
</dbReference>
<keyword evidence="2" id="KW-0560">Oxidoreductase</keyword>
<dbReference type="GO" id="GO:0016491">
    <property type="term" value="F:oxidoreductase activity"/>
    <property type="evidence" value="ECO:0007669"/>
    <property type="project" value="UniProtKB-KW"/>
</dbReference>
<dbReference type="Pfam" id="PF02615">
    <property type="entry name" value="Ldh_2"/>
    <property type="match status" value="1"/>
</dbReference>
<dbReference type="InterPro" id="IPR036111">
    <property type="entry name" value="Mal/L-sulfo/L-lacto_DH-like_sf"/>
</dbReference>
<dbReference type="PANTHER" id="PTHR11091:SF0">
    <property type="entry name" value="MALATE DEHYDROGENASE"/>
    <property type="match status" value="1"/>
</dbReference>